<proteinExistence type="predicted"/>
<organism evidence="3 4">
    <name type="scientific">Anaerosporomusa subterranea</name>
    <dbReference type="NCBI Taxonomy" id="1794912"/>
    <lineage>
        <taxon>Bacteria</taxon>
        <taxon>Bacillati</taxon>
        <taxon>Bacillota</taxon>
        <taxon>Negativicutes</taxon>
        <taxon>Acetonemataceae</taxon>
        <taxon>Anaerosporomusa</taxon>
    </lineage>
</organism>
<dbReference type="GO" id="GO:0016757">
    <property type="term" value="F:glycosyltransferase activity"/>
    <property type="evidence" value="ECO:0007669"/>
    <property type="project" value="InterPro"/>
</dbReference>
<dbReference type="PANTHER" id="PTHR45947">
    <property type="entry name" value="SULFOQUINOVOSYL TRANSFERASE SQD2"/>
    <property type="match status" value="1"/>
</dbReference>
<dbReference type="RefSeq" id="WP_066241813.1">
    <property type="nucleotide sequence ID" value="NZ_LSGP01000017.1"/>
</dbReference>
<dbReference type="InterPro" id="IPR001296">
    <property type="entry name" value="Glyco_trans_1"/>
</dbReference>
<dbReference type="EMBL" id="LSGP01000017">
    <property type="protein sequence ID" value="KYZ76403.1"/>
    <property type="molecule type" value="Genomic_DNA"/>
</dbReference>
<comment type="caution">
    <text evidence="3">The sequence shown here is derived from an EMBL/GenBank/DDBJ whole genome shotgun (WGS) entry which is preliminary data.</text>
</comment>
<protein>
    <recommendedName>
        <fullName evidence="5">Glycosyl transferase family 1</fullName>
    </recommendedName>
</protein>
<evidence type="ECO:0008006" key="5">
    <source>
        <dbReference type="Google" id="ProtNLM"/>
    </source>
</evidence>
<keyword evidence="4" id="KW-1185">Reference proteome</keyword>
<dbReference type="SUPFAM" id="SSF53756">
    <property type="entry name" value="UDP-Glycosyltransferase/glycogen phosphorylase"/>
    <property type="match status" value="1"/>
</dbReference>
<dbReference type="Pfam" id="PF00534">
    <property type="entry name" value="Glycos_transf_1"/>
    <property type="match status" value="1"/>
</dbReference>
<dbReference type="InterPro" id="IPR050194">
    <property type="entry name" value="Glycosyltransferase_grp1"/>
</dbReference>
<dbReference type="STRING" id="1794912.AXX12_08185"/>
<dbReference type="Proteomes" id="UP000076268">
    <property type="component" value="Unassembled WGS sequence"/>
</dbReference>
<reference evidence="3 4" key="1">
    <citation type="submission" date="2016-02" db="EMBL/GenBank/DDBJ databases">
        <title>Anaerosporomusa subterraneum gen. nov., sp. nov., a spore-forming obligate anaerobe isolated from saprolite.</title>
        <authorList>
            <person name="Choi J.K."/>
            <person name="Shah M."/>
            <person name="Yee N."/>
        </authorList>
    </citation>
    <scope>NUCLEOTIDE SEQUENCE [LARGE SCALE GENOMIC DNA]</scope>
    <source>
        <strain evidence="3 4">RU4</strain>
    </source>
</reference>
<evidence type="ECO:0000313" key="3">
    <source>
        <dbReference type="EMBL" id="KYZ76403.1"/>
    </source>
</evidence>
<gene>
    <name evidence="3" type="ORF">AXX12_08185</name>
</gene>
<dbReference type="Pfam" id="PF13439">
    <property type="entry name" value="Glyco_transf_4"/>
    <property type="match status" value="1"/>
</dbReference>
<evidence type="ECO:0000313" key="4">
    <source>
        <dbReference type="Proteomes" id="UP000076268"/>
    </source>
</evidence>
<feature type="domain" description="Glycosyl transferase family 1" evidence="1">
    <location>
        <begin position="191"/>
        <end position="351"/>
    </location>
</feature>
<dbReference type="PANTHER" id="PTHR45947:SF3">
    <property type="entry name" value="SULFOQUINOVOSYL TRANSFERASE SQD2"/>
    <property type="match status" value="1"/>
</dbReference>
<evidence type="ECO:0000259" key="2">
    <source>
        <dbReference type="Pfam" id="PF13439"/>
    </source>
</evidence>
<dbReference type="CDD" id="cd03801">
    <property type="entry name" value="GT4_PimA-like"/>
    <property type="match status" value="1"/>
</dbReference>
<sequence>MLRICMVLHHCEPPYGGPEVQALRLAVRFMNSGHQVLVIAKGSGNYPTFEKRDGVPIYRLNHPGLASVELLYRLYALREAFDIIHVHSAGRLAASAIRFAHAFDKKVFVKVTMNGGIVKAVKPGPLSFVKKLSQFRNSKVELLKRADSMIAITQDIVEDLRKHGFPEEKIAYIPNGVDTSLFYPPSDEEKRSLRARLNLSQDKTLFIFTGKITRRKGIDVLLTAWLQTSETRQQAVLVIIGSGVGQKDSLEQYAHTFIVENDLKESILMIGAVDNVEEFLKAADVFVFPSRWEGLPNSLLEAMAASLFCIASNIEGVNELIIPEKTGVLTPVGDAAALAQALDEARKCRNLSLAVEAAVVIQREFSIEATAQKLEQLFIRK</sequence>
<dbReference type="Gene3D" id="3.40.50.2000">
    <property type="entry name" value="Glycogen Phosphorylase B"/>
    <property type="match status" value="2"/>
</dbReference>
<dbReference type="OrthoDB" id="9804196at2"/>
<evidence type="ECO:0000259" key="1">
    <source>
        <dbReference type="Pfam" id="PF00534"/>
    </source>
</evidence>
<feature type="domain" description="Glycosyltransferase subfamily 4-like N-terminal" evidence="2">
    <location>
        <begin position="15"/>
        <end position="180"/>
    </location>
</feature>
<accession>A0A154BQW3</accession>
<dbReference type="InterPro" id="IPR028098">
    <property type="entry name" value="Glyco_trans_4-like_N"/>
</dbReference>
<dbReference type="AlphaFoldDB" id="A0A154BQW3"/>
<name>A0A154BQW3_ANASB</name>